<dbReference type="InterPro" id="IPR036513">
    <property type="entry name" value="STAS_dom_sf"/>
</dbReference>
<evidence type="ECO:0000313" key="3">
    <source>
        <dbReference type="Proteomes" id="UP001501470"/>
    </source>
</evidence>
<comment type="caution">
    <text evidence="2">The sequence shown here is derived from an EMBL/GenBank/DDBJ whole genome shotgun (WGS) entry which is preliminary data.</text>
</comment>
<dbReference type="InterPro" id="IPR058548">
    <property type="entry name" value="MlaB-like_STAS"/>
</dbReference>
<dbReference type="CDD" id="cd07043">
    <property type="entry name" value="STAS_anti-anti-sigma_factors"/>
    <property type="match status" value="1"/>
</dbReference>
<organism evidence="2 3">
    <name type="scientific">Dactylosporangium maewongense</name>
    <dbReference type="NCBI Taxonomy" id="634393"/>
    <lineage>
        <taxon>Bacteria</taxon>
        <taxon>Bacillati</taxon>
        <taxon>Actinomycetota</taxon>
        <taxon>Actinomycetes</taxon>
        <taxon>Micromonosporales</taxon>
        <taxon>Micromonosporaceae</taxon>
        <taxon>Dactylosporangium</taxon>
    </lineage>
</organism>
<gene>
    <name evidence="2" type="ORF">GCM10009827_057850</name>
</gene>
<reference evidence="2 3" key="1">
    <citation type="journal article" date="2019" name="Int. J. Syst. Evol. Microbiol.">
        <title>The Global Catalogue of Microorganisms (GCM) 10K type strain sequencing project: providing services to taxonomists for standard genome sequencing and annotation.</title>
        <authorList>
            <consortium name="The Broad Institute Genomics Platform"/>
            <consortium name="The Broad Institute Genome Sequencing Center for Infectious Disease"/>
            <person name="Wu L."/>
            <person name="Ma J."/>
        </authorList>
    </citation>
    <scope>NUCLEOTIDE SEQUENCE [LARGE SCALE GENOMIC DNA]</scope>
    <source>
        <strain evidence="2 3">JCM 15933</strain>
    </source>
</reference>
<evidence type="ECO:0000313" key="2">
    <source>
        <dbReference type="EMBL" id="GAA1532400.1"/>
    </source>
</evidence>
<dbReference type="PROSITE" id="PS50801">
    <property type="entry name" value="STAS"/>
    <property type="match status" value="1"/>
</dbReference>
<dbReference type="Pfam" id="PF13466">
    <property type="entry name" value="STAS_2"/>
    <property type="match status" value="1"/>
</dbReference>
<name>A0ABN2B2G1_9ACTN</name>
<protein>
    <recommendedName>
        <fullName evidence="1">STAS domain-containing protein</fullName>
    </recommendedName>
</protein>
<dbReference type="EMBL" id="BAAAQD010000012">
    <property type="protein sequence ID" value="GAA1532400.1"/>
    <property type="molecule type" value="Genomic_DNA"/>
</dbReference>
<sequence length="132" mass="13918">MDAQRAPTTFTSASDHLQVQVLAAPPGERRHRLLVAGDLDSPTAAALLMAGADTLGLAPQADVAVDIGEVRLLGSQGIRCLLNFRKYVQHRGARMLVVGPTPIVRQVLEITGLLDLFEVPAEAGPDGTTSRG</sequence>
<dbReference type="Gene3D" id="3.30.750.24">
    <property type="entry name" value="STAS domain"/>
    <property type="match status" value="1"/>
</dbReference>
<proteinExistence type="predicted"/>
<dbReference type="InterPro" id="IPR002645">
    <property type="entry name" value="STAS_dom"/>
</dbReference>
<accession>A0ABN2B2G1</accession>
<feature type="domain" description="STAS" evidence="1">
    <location>
        <begin position="33"/>
        <end position="119"/>
    </location>
</feature>
<dbReference type="SUPFAM" id="SSF52091">
    <property type="entry name" value="SpoIIaa-like"/>
    <property type="match status" value="1"/>
</dbReference>
<dbReference type="RefSeq" id="WP_344505391.1">
    <property type="nucleotide sequence ID" value="NZ_BAAAQD010000012.1"/>
</dbReference>
<dbReference type="Proteomes" id="UP001501470">
    <property type="component" value="Unassembled WGS sequence"/>
</dbReference>
<evidence type="ECO:0000259" key="1">
    <source>
        <dbReference type="PROSITE" id="PS50801"/>
    </source>
</evidence>
<keyword evidence="3" id="KW-1185">Reference proteome</keyword>